<reference evidence="3 4" key="1">
    <citation type="submission" date="2018-11" db="EMBL/GenBank/DDBJ databases">
        <title>Genomic Encyclopedia of Type Strains, Phase IV (KMG-IV): sequencing the most valuable type-strain genomes for metagenomic binning, comparative biology and taxonomic classification.</title>
        <authorList>
            <person name="Goeker M."/>
        </authorList>
    </citation>
    <scope>NUCLEOTIDE SEQUENCE [LARGE SCALE GENOMIC DNA]</scope>
    <source>
        <strain evidence="3 4">DSM 100316</strain>
    </source>
</reference>
<dbReference type="GO" id="GO:0004407">
    <property type="term" value="F:histone deacetylase activity"/>
    <property type="evidence" value="ECO:0007669"/>
    <property type="project" value="TreeGrafter"/>
</dbReference>
<dbReference type="Pfam" id="PF00850">
    <property type="entry name" value="Hist_deacetyl"/>
    <property type="match status" value="1"/>
</dbReference>
<accession>A0A3N2DXN0</accession>
<dbReference type="PRINTS" id="PR01270">
    <property type="entry name" value="HDASUPER"/>
</dbReference>
<sequence>MVTAYISHPDCALHDMGNNHPECPRRLNAISDCLIAAGTFDYIQQIDAPKAELHHLQLAHDRNYINNLLINSPKEGLFRIDEDTALSPHTLDAAMHSAGAMIRAVDGVMSGEFTNAFCATRPPGHHAERAKANGFCFFNNIAIAAHYAVKHHRVKKVAVIDIDIHHGNGTEDILGGSRRIQYWSSFESDIFPFRDNKLRSRRNVSLHPIATNCSGSDYKNLINDQLMPWIYRLRPQLILLSTGFDGHIEDEISHSRLTDNDYRWVIEKINGAAKVFCQGRIISTLEGGYNLSALGRCGAAHVKELAGL</sequence>
<dbReference type="RefSeq" id="WP_162844034.1">
    <property type="nucleotide sequence ID" value="NZ_RKHR01000003.1"/>
</dbReference>
<dbReference type="PANTHER" id="PTHR10625:SF10">
    <property type="entry name" value="HISTONE DEACETYLASE HDAC1"/>
    <property type="match status" value="1"/>
</dbReference>
<comment type="similarity">
    <text evidence="1">Belongs to the histone deacetylase family.</text>
</comment>
<dbReference type="AlphaFoldDB" id="A0A3N2DXN0"/>
<dbReference type="InterPro" id="IPR023801">
    <property type="entry name" value="His_deacetylse_dom"/>
</dbReference>
<dbReference type="InterPro" id="IPR037138">
    <property type="entry name" value="His_deacetylse_dom_sf"/>
</dbReference>
<dbReference type="GO" id="GO:0040029">
    <property type="term" value="P:epigenetic regulation of gene expression"/>
    <property type="evidence" value="ECO:0007669"/>
    <property type="project" value="TreeGrafter"/>
</dbReference>
<organism evidence="3 4">
    <name type="scientific">Sinobacterium caligoides</name>
    <dbReference type="NCBI Taxonomy" id="933926"/>
    <lineage>
        <taxon>Bacteria</taxon>
        <taxon>Pseudomonadati</taxon>
        <taxon>Pseudomonadota</taxon>
        <taxon>Gammaproteobacteria</taxon>
        <taxon>Cellvibrionales</taxon>
        <taxon>Spongiibacteraceae</taxon>
        <taxon>Sinobacterium</taxon>
    </lineage>
</organism>
<name>A0A3N2DXN0_9GAMM</name>
<proteinExistence type="inferred from homology"/>
<dbReference type="InterPro" id="IPR000286">
    <property type="entry name" value="HDACs"/>
</dbReference>
<keyword evidence="4" id="KW-1185">Reference proteome</keyword>
<dbReference type="Proteomes" id="UP000275394">
    <property type="component" value="Unassembled WGS sequence"/>
</dbReference>
<protein>
    <submittedName>
        <fullName evidence="3">Acetoin utilization deacetylase AcuC-like enzyme</fullName>
    </submittedName>
</protein>
<evidence type="ECO:0000313" key="3">
    <source>
        <dbReference type="EMBL" id="ROS04581.1"/>
    </source>
</evidence>
<dbReference type="CDD" id="cd11599">
    <property type="entry name" value="HDAC_classII_2"/>
    <property type="match status" value="1"/>
</dbReference>
<evidence type="ECO:0000259" key="2">
    <source>
        <dbReference type="Pfam" id="PF00850"/>
    </source>
</evidence>
<dbReference type="InterPro" id="IPR023696">
    <property type="entry name" value="Ureohydrolase_dom_sf"/>
</dbReference>
<evidence type="ECO:0000256" key="1">
    <source>
        <dbReference type="ARBA" id="ARBA00005947"/>
    </source>
</evidence>
<comment type="caution">
    <text evidence="3">The sequence shown here is derived from an EMBL/GenBank/DDBJ whole genome shotgun (WGS) entry which is preliminary data.</text>
</comment>
<dbReference type="EMBL" id="RKHR01000003">
    <property type="protein sequence ID" value="ROS04581.1"/>
    <property type="molecule type" value="Genomic_DNA"/>
</dbReference>
<dbReference type="PANTHER" id="PTHR10625">
    <property type="entry name" value="HISTONE DEACETYLASE HDAC1-RELATED"/>
    <property type="match status" value="1"/>
</dbReference>
<evidence type="ECO:0000313" key="4">
    <source>
        <dbReference type="Proteomes" id="UP000275394"/>
    </source>
</evidence>
<dbReference type="SUPFAM" id="SSF52768">
    <property type="entry name" value="Arginase/deacetylase"/>
    <property type="match status" value="1"/>
</dbReference>
<dbReference type="Gene3D" id="3.40.800.20">
    <property type="entry name" value="Histone deacetylase domain"/>
    <property type="match status" value="1"/>
</dbReference>
<feature type="domain" description="Histone deacetylase" evidence="2">
    <location>
        <begin position="20"/>
        <end position="305"/>
    </location>
</feature>
<gene>
    <name evidence="3" type="ORF">EDC56_0087</name>
</gene>